<organism evidence="6 7">
    <name type="scientific">Conidiobolus coronatus (strain ATCC 28846 / CBS 209.66 / NRRL 28638)</name>
    <name type="common">Delacroixia coronata</name>
    <dbReference type="NCBI Taxonomy" id="796925"/>
    <lineage>
        <taxon>Eukaryota</taxon>
        <taxon>Fungi</taxon>
        <taxon>Fungi incertae sedis</taxon>
        <taxon>Zoopagomycota</taxon>
        <taxon>Entomophthoromycotina</taxon>
        <taxon>Entomophthoromycetes</taxon>
        <taxon>Entomophthorales</taxon>
        <taxon>Ancylistaceae</taxon>
        <taxon>Conidiobolus</taxon>
    </lineage>
</organism>
<name>A0A137PHK4_CONC2</name>
<evidence type="ECO:0008006" key="8">
    <source>
        <dbReference type="Google" id="ProtNLM"/>
    </source>
</evidence>
<dbReference type="InterPro" id="IPR050997">
    <property type="entry name" value="MAPEG"/>
</dbReference>
<dbReference type="GO" id="GO:0016020">
    <property type="term" value="C:membrane"/>
    <property type="evidence" value="ECO:0007669"/>
    <property type="project" value="UniProtKB-SubCell"/>
</dbReference>
<evidence type="ECO:0000256" key="3">
    <source>
        <dbReference type="ARBA" id="ARBA00022989"/>
    </source>
</evidence>
<dbReference type="GO" id="GO:0004364">
    <property type="term" value="F:glutathione transferase activity"/>
    <property type="evidence" value="ECO:0007669"/>
    <property type="project" value="TreeGrafter"/>
</dbReference>
<dbReference type="Pfam" id="PF01124">
    <property type="entry name" value="MAPEG"/>
    <property type="match status" value="1"/>
</dbReference>
<accession>A0A137PHK4</accession>
<dbReference type="InterPro" id="IPR001129">
    <property type="entry name" value="Membr-assoc_MAPEG"/>
</dbReference>
<dbReference type="OrthoDB" id="410651at2759"/>
<reference evidence="6 7" key="1">
    <citation type="journal article" date="2015" name="Genome Biol. Evol.">
        <title>Phylogenomic analyses indicate that early fungi evolved digesting cell walls of algal ancestors of land plants.</title>
        <authorList>
            <person name="Chang Y."/>
            <person name="Wang S."/>
            <person name="Sekimoto S."/>
            <person name="Aerts A.L."/>
            <person name="Choi C."/>
            <person name="Clum A."/>
            <person name="LaButti K.M."/>
            <person name="Lindquist E.A."/>
            <person name="Yee Ngan C."/>
            <person name="Ohm R.A."/>
            <person name="Salamov A.A."/>
            <person name="Grigoriev I.V."/>
            <person name="Spatafora J.W."/>
            <person name="Berbee M.L."/>
        </authorList>
    </citation>
    <scope>NUCLEOTIDE SEQUENCE [LARGE SCALE GENOMIC DNA]</scope>
    <source>
        <strain evidence="6 7">NRRL 28638</strain>
    </source>
</reference>
<dbReference type="PANTHER" id="PTHR10250:SF26">
    <property type="entry name" value="GLUTATHIONE S-TRANSFERASE 3, MITOCHONDRIAL"/>
    <property type="match status" value="1"/>
</dbReference>
<keyword evidence="4 5" id="KW-0472">Membrane</keyword>
<keyword evidence="2 5" id="KW-0812">Transmembrane</keyword>
<protein>
    <recommendedName>
        <fullName evidence="8">Membrane-associated proteins in eicosanoid and glutathione metabolism</fullName>
    </recommendedName>
</protein>
<proteinExistence type="predicted"/>
<feature type="transmembrane region" description="Helical" evidence="5">
    <location>
        <begin position="124"/>
        <end position="142"/>
    </location>
</feature>
<sequence>MSITISKDYGFVLLSSSVIAAQCFSSSFPASKLRKTLNIPYPDTGSGRFTQKLSDEDWEKFNNAQRVHHNYVEQHSIVQVLLLTAGIFHPIYSAATGAAYIVARHIYTYGYLKYGPTGRQYGSFPIHLSLLAFLGLSIHGTTKLLEWY</sequence>
<evidence type="ECO:0000313" key="6">
    <source>
        <dbReference type="EMBL" id="KXN74462.1"/>
    </source>
</evidence>
<dbReference type="GO" id="GO:0005783">
    <property type="term" value="C:endoplasmic reticulum"/>
    <property type="evidence" value="ECO:0007669"/>
    <property type="project" value="TreeGrafter"/>
</dbReference>
<dbReference type="STRING" id="796925.A0A137PHK4"/>
<feature type="transmembrane region" description="Helical" evidence="5">
    <location>
        <begin position="77"/>
        <end position="103"/>
    </location>
</feature>
<gene>
    <name evidence="6" type="ORF">CONCODRAFT_14799</name>
</gene>
<comment type="subcellular location">
    <subcellularLocation>
        <location evidence="1">Membrane</location>
        <topology evidence="1">Multi-pass membrane protein</topology>
    </subcellularLocation>
</comment>
<dbReference type="InterPro" id="IPR023352">
    <property type="entry name" value="MAPEG-like_dom_sf"/>
</dbReference>
<keyword evidence="7" id="KW-1185">Reference proteome</keyword>
<dbReference type="Gene3D" id="1.20.120.550">
    <property type="entry name" value="Membrane associated eicosanoid/glutathione metabolism-like domain"/>
    <property type="match status" value="1"/>
</dbReference>
<dbReference type="AlphaFoldDB" id="A0A137PHK4"/>
<dbReference type="GO" id="GO:0004602">
    <property type="term" value="F:glutathione peroxidase activity"/>
    <property type="evidence" value="ECO:0007669"/>
    <property type="project" value="TreeGrafter"/>
</dbReference>
<evidence type="ECO:0000313" key="7">
    <source>
        <dbReference type="Proteomes" id="UP000070444"/>
    </source>
</evidence>
<evidence type="ECO:0000256" key="1">
    <source>
        <dbReference type="ARBA" id="ARBA00004141"/>
    </source>
</evidence>
<dbReference type="SUPFAM" id="SSF161084">
    <property type="entry name" value="MAPEG domain-like"/>
    <property type="match status" value="1"/>
</dbReference>
<dbReference type="GO" id="GO:0005635">
    <property type="term" value="C:nuclear envelope"/>
    <property type="evidence" value="ECO:0007669"/>
    <property type="project" value="TreeGrafter"/>
</dbReference>
<evidence type="ECO:0000256" key="2">
    <source>
        <dbReference type="ARBA" id="ARBA00022692"/>
    </source>
</evidence>
<keyword evidence="3 5" id="KW-1133">Transmembrane helix</keyword>
<dbReference type="EMBL" id="KQ964423">
    <property type="protein sequence ID" value="KXN74462.1"/>
    <property type="molecule type" value="Genomic_DNA"/>
</dbReference>
<dbReference type="OMA" id="ACQHLGW"/>
<evidence type="ECO:0000256" key="5">
    <source>
        <dbReference type="SAM" id="Phobius"/>
    </source>
</evidence>
<dbReference type="PANTHER" id="PTHR10250">
    <property type="entry name" value="MICROSOMAL GLUTATHIONE S-TRANSFERASE"/>
    <property type="match status" value="1"/>
</dbReference>
<evidence type="ECO:0000256" key="4">
    <source>
        <dbReference type="ARBA" id="ARBA00023136"/>
    </source>
</evidence>
<dbReference type="Proteomes" id="UP000070444">
    <property type="component" value="Unassembled WGS sequence"/>
</dbReference>